<evidence type="ECO:0000313" key="3">
    <source>
        <dbReference type="EMBL" id="TKW36293.1"/>
    </source>
</evidence>
<feature type="region of interest" description="Disordered" evidence="1">
    <location>
        <begin position="54"/>
        <end position="86"/>
    </location>
</feature>
<evidence type="ECO:0000313" key="4">
    <source>
        <dbReference type="Proteomes" id="UP000298652"/>
    </source>
</evidence>
<feature type="signal peptide" evidence="2">
    <location>
        <begin position="1"/>
        <end position="19"/>
    </location>
</feature>
<sequence length="86" mass="10009">MALTRVLLQRAWWWLPIHAMPCRPLLEPVPADEVALFSEDFVRPILPFHASRKQFGNWNGERGKKKRRNDSLLSKRRADGKKKTSG</sequence>
<proteinExistence type="predicted"/>
<accession>A0A4U6W4K0</accession>
<evidence type="ECO:0008006" key="5">
    <source>
        <dbReference type="Google" id="ProtNLM"/>
    </source>
</evidence>
<keyword evidence="2" id="KW-0732">Signal</keyword>
<evidence type="ECO:0000256" key="1">
    <source>
        <dbReference type="SAM" id="MobiDB-lite"/>
    </source>
</evidence>
<organism evidence="3 4">
    <name type="scientific">Setaria viridis</name>
    <name type="common">Green bristlegrass</name>
    <name type="synonym">Setaria italica subsp. viridis</name>
    <dbReference type="NCBI Taxonomy" id="4556"/>
    <lineage>
        <taxon>Eukaryota</taxon>
        <taxon>Viridiplantae</taxon>
        <taxon>Streptophyta</taxon>
        <taxon>Embryophyta</taxon>
        <taxon>Tracheophyta</taxon>
        <taxon>Spermatophyta</taxon>
        <taxon>Magnoliopsida</taxon>
        <taxon>Liliopsida</taxon>
        <taxon>Poales</taxon>
        <taxon>Poaceae</taxon>
        <taxon>PACMAD clade</taxon>
        <taxon>Panicoideae</taxon>
        <taxon>Panicodae</taxon>
        <taxon>Paniceae</taxon>
        <taxon>Cenchrinae</taxon>
        <taxon>Setaria</taxon>
    </lineage>
</organism>
<dbReference type="EMBL" id="CM016553">
    <property type="protein sequence ID" value="TKW36293.1"/>
    <property type="molecule type" value="Genomic_DNA"/>
</dbReference>
<name>A0A4U6W4K0_SETVI</name>
<feature type="chain" id="PRO_5020848621" description="Secreted protein" evidence="2">
    <location>
        <begin position="20"/>
        <end position="86"/>
    </location>
</feature>
<feature type="compositionally biased region" description="Basic residues" evidence="1">
    <location>
        <begin position="63"/>
        <end position="86"/>
    </location>
</feature>
<protein>
    <recommendedName>
        <fullName evidence="5">Secreted protein</fullName>
    </recommendedName>
</protein>
<dbReference type="Gramene" id="TKW36293">
    <property type="protein sequence ID" value="TKW36293"/>
    <property type="gene ID" value="SEVIR_2G431250v2"/>
</dbReference>
<dbReference type="AlphaFoldDB" id="A0A4U6W4K0"/>
<reference evidence="3" key="1">
    <citation type="submission" date="2019-03" db="EMBL/GenBank/DDBJ databases">
        <title>WGS assembly of Setaria viridis.</title>
        <authorList>
            <person name="Huang P."/>
            <person name="Jenkins J."/>
            <person name="Grimwood J."/>
            <person name="Barry K."/>
            <person name="Healey A."/>
            <person name="Mamidi S."/>
            <person name="Sreedasyam A."/>
            <person name="Shu S."/>
            <person name="Feldman M."/>
            <person name="Wu J."/>
            <person name="Yu Y."/>
            <person name="Chen C."/>
            <person name="Johnson J."/>
            <person name="Rokhsar D."/>
            <person name="Baxter I."/>
            <person name="Schmutz J."/>
            <person name="Brutnell T."/>
            <person name="Kellogg E."/>
        </authorList>
    </citation>
    <scope>NUCLEOTIDE SEQUENCE [LARGE SCALE GENOMIC DNA]</scope>
</reference>
<gene>
    <name evidence="3" type="ORF">SEVIR_2G431250v2</name>
</gene>
<keyword evidence="4" id="KW-1185">Reference proteome</keyword>
<evidence type="ECO:0000256" key="2">
    <source>
        <dbReference type="SAM" id="SignalP"/>
    </source>
</evidence>
<dbReference type="Proteomes" id="UP000298652">
    <property type="component" value="Chromosome 2"/>
</dbReference>